<keyword evidence="2" id="KW-1185">Reference proteome</keyword>
<gene>
    <name evidence="1" type="ORF">EGR_11005</name>
</gene>
<dbReference type="GeneID" id="36346720"/>
<dbReference type="Proteomes" id="UP000019149">
    <property type="component" value="Unassembled WGS sequence"/>
</dbReference>
<organism evidence="1 2">
    <name type="scientific">Echinococcus granulosus</name>
    <name type="common">Hydatid tapeworm</name>
    <dbReference type="NCBI Taxonomy" id="6210"/>
    <lineage>
        <taxon>Eukaryota</taxon>
        <taxon>Metazoa</taxon>
        <taxon>Spiralia</taxon>
        <taxon>Lophotrochozoa</taxon>
        <taxon>Platyhelminthes</taxon>
        <taxon>Cestoda</taxon>
        <taxon>Eucestoda</taxon>
        <taxon>Cyclophyllidea</taxon>
        <taxon>Taeniidae</taxon>
        <taxon>Echinococcus</taxon>
        <taxon>Echinococcus granulosus group</taxon>
    </lineage>
</organism>
<evidence type="ECO:0000313" key="1">
    <source>
        <dbReference type="EMBL" id="EUB54140.1"/>
    </source>
</evidence>
<accession>W6TZB2</accession>
<dbReference type="EMBL" id="APAU02000326">
    <property type="protein sequence ID" value="EUB54140.1"/>
    <property type="molecule type" value="Genomic_DNA"/>
</dbReference>
<dbReference type="CTD" id="36346720"/>
<name>W6TZB2_ECHGR</name>
<dbReference type="RefSeq" id="XP_024345336.1">
    <property type="nucleotide sequence ID" value="XM_024500254.1"/>
</dbReference>
<reference evidence="1 2" key="1">
    <citation type="journal article" date="2013" name="Nat. Genet.">
        <title>The genome of the hydatid tapeworm Echinococcus granulosus.</title>
        <authorList>
            <person name="Zheng H."/>
            <person name="Zhang W."/>
            <person name="Zhang L."/>
            <person name="Zhang Z."/>
            <person name="Li J."/>
            <person name="Lu G."/>
            <person name="Zhu Y."/>
            <person name="Wang Y."/>
            <person name="Huang Y."/>
            <person name="Liu J."/>
            <person name="Kang H."/>
            <person name="Chen J."/>
            <person name="Wang L."/>
            <person name="Chen A."/>
            <person name="Yu S."/>
            <person name="Gao Z."/>
            <person name="Jin L."/>
            <person name="Gu W."/>
            <person name="Wang Z."/>
            <person name="Zhao L."/>
            <person name="Shi B."/>
            <person name="Wen H."/>
            <person name="Lin R."/>
            <person name="Jones M.K."/>
            <person name="Brejova B."/>
            <person name="Vinar T."/>
            <person name="Zhao G."/>
            <person name="McManus D.P."/>
            <person name="Chen Z."/>
            <person name="Zhou Y."/>
            <person name="Wang S."/>
        </authorList>
    </citation>
    <scope>NUCLEOTIDE SEQUENCE [LARGE SCALE GENOMIC DNA]</scope>
</reference>
<dbReference type="AlphaFoldDB" id="W6TZB2"/>
<sequence>MTAIATIIELQNCISRLESQKLENKVLISRKNNSAGVKLALNTELEEFCTILVQFVIDQIYHLVFRKPSLTVTNKCFSVYFNTWEQRYRYEKWPVLPNVRNFINALFSSTYYIEKNLSTTVVAILPSKIFVEVL</sequence>
<protein>
    <submittedName>
        <fullName evidence="1">Uncharacterized protein</fullName>
    </submittedName>
</protein>
<evidence type="ECO:0000313" key="2">
    <source>
        <dbReference type="Proteomes" id="UP000019149"/>
    </source>
</evidence>
<comment type="caution">
    <text evidence="1">The sequence shown here is derived from an EMBL/GenBank/DDBJ whole genome shotgun (WGS) entry which is preliminary data.</text>
</comment>
<dbReference type="KEGG" id="egl:EGR_11005"/>
<proteinExistence type="predicted"/>